<evidence type="ECO:0000256" key="4">
    <source>
        <dbReference type="ARBA" id="ARBA00023136"/>
    </source>
</evidence>
<name>A0ABR2LXW8_9ASPA</name>
<evidence type="ECO:0000256" key="1">
    <source>
        <dbReference type="ARBA" id="ARBA00004606"/>
    </source>
</evidence>
<proteinExistence type="predicted"/>
<keyword evidence="5" id="KW-0325">Glycoprotein</keyword>
<evidence type="ECO:0000256" key="5">
    <source>
        <dbReference type="ARBA" id="ARBA00023180"/>
    </source>
</evidence>
<comment type="caution">
    <text evidence="6">The sequence shown here is derived from an EMBL/GenBank/DDBJ whole genome shotgun (WGS) entry which is preliminary data.</text>
</comment>
<keyword evidence="2" id="KW-0328">Glycosyltransferase</keyword>
<dbReference type="Proteomes" id="UP001412067">
    <property type="component" value="Unassembled WGS sequence"/>
</dbReference>
<keyword evidence="7" id="KW-1185">Reference proteome</keyword>
<dbReference type="InterPro" id="IPR044174">
    <property type="entry name" value="BC10-like"/>
</dbReference>
<keyword evidence="3" id="KW-0808">Transferase</keyword>
<reference evidence="6 7" key="1">
    <citation type="journal article" date="2022" name="Nat. Plants">
        <title>Genomes of leafy and leafless Platanthera orchids illuminate the evolution of mycoheterotrophy.</title>
        <authorList>
            <person name="Li M.H."/>
            <person name="Liu K.W."/>
            <person name="Li Z."/>
            <person name="Lu H.C."/>
            <person name="Ye Q.L."/>
            <person name="Zhang D."/>
            <person name="Wang J.Y."/>
            <person name="Li Y.F."/>
            <person name="Zhong Z.M."/>
            <person name="Liu X."/>
            <person name="Yu X."/>
            <person name="Liu D.K."/>
            <person name="Tu X.D."/>
            <person name="Liu B."/>
            <person name="Hao Y."/>
            <person name="Liao X.Y."/>
            <person name="Jiang Y.T."/>
            <person name="Sun W.H."/>
            <person name="Chen J."/>
            <person name="Chen Y.Q."/>
            <person name="Ai Y."/>
            <person name="Zhai J.W."/>
            <person name="Wu S.S."/>
            <person name="Zhou Z."/>
            <person name="Hsiao Y.Y."/>
            <person name="Wu W.L."/>
            <person name="Chen Y.Y."/>
            <person name="Lin Y.F."/>
            <person name="Hsu J.L."/>
            <person name="Li C.Y."/>
            <person name="Wang Z.W."/>
            <person name="Zhao X."/>
            <person name="Zhong W.Y."/>
            <person name="Ma X.K."/>
            <person name="Ma L."/>
            <person name="Huang J."/>
            <person name="Chen G.Z."/>
            <person name="Huang M.Z."/>
            <person name="Huang L."/>
            <person name="Peng D.H."/>
            <person name="Luo Y.B."/>
            <person name="Zou S.Q."/>
            <person name="Chen S.P."/>
            <person name="Lan S."/>
            <person name="Tsai W.C."/>
            <person name="Van de Peer Y."/>
            <person name="Liu Z.J."/>
        </authorList>
    </citation>
    <scope>NUCLEOTIDE SEQUENCE [LARGE SCALE GENOMIC DNA]</scope>
    <source>
        <strain evidence="6">Lor288</strain>
    </source>
</reference>
<dbReference type="InterPro" id="IPR003406">
    <property type="entry name" value="Glyco_trans_14"/>
</dbReference>
<dbReference type="PANTHER" id="PTHR31042:SF150">
    <property type="entry name" value="OS06G0661900 PROTEIN"/>
    <property type="match status" value="1"/>
</dbReference>
<organism evidence="6 7">
    <name type="scientific">Platanthera guangdongensis</name>
    <dbReference type="NCBI Taxonomy" id="2320717"/>
    <lineage>
        <taxon>Eukaryota</taxon>
        <taxon>Viridiplantae</taxon>
        <taxon>Streptophyta</taxon>
        <taxon>Embryophyta</taxon>
        <taxon>Tracheophyta</taxon>
        <taxon>Spermatophyta</taxon>
        <taxon>Magnoliopsida</taxon>
        <taxon>Liliopsida</taxon>
        <taxon>Asparagales</taxon>
        <taxon>Orchidaceae</taxon>
        <taxon>Orchidoideae</taxon>
        <taxon>Orchideae</taxon>
        <taxon>Orchidinae</taxon>
        <taxon>Platanthera</taxon>
    </lineage>
</organism>
<sequence length="144" mass="16513">MGFYIIDRGLSSPSLLLLTKIKILRPFRVLASADIPAIVLNDDELTSRVVMRGIIFMTTLPSKNPKIAFTGYLPFEKLWDKFFSIEGKKNCCADEHYLPTLLNFIFQAADPTGITNWFVTHVDWSEGKWHPREYRAGDVTFELL</sequence>
<protein>
    <submittedName>
        <fullName evidence="6">Uncharacterized protein</fullName>
    </submittedName>
</protein>
<dbReference type="PANTHER" id="PTHR31042">
    <property type="entry name" value="CORE-2/I-BRANCHING BETA-1,6-N-ACETYLGLUCOSAMINYLTRANSFERASE FAMILY PROTEIN-RELATED"/>
    <property type="match status" value="1"/>
</dbReference>
<evidence type="ECO:0000256" key="3">
    <source>
        <dbReference type="ARBA" id="ARBA00022679"/>
    </source>
</evidence>
<dbReference type="EMBL" id="JBBWWR010000014">
    <property type="protein sequence ID" value="KAK8953651.1"/>
    <property type="molecule type" value="Genomic_DNA"/>
</dbReference>
<keyword evidence="4" id="KW-0472">Membrane</keyword>
<evidence type="ECO:0000313" key="7">
    <source>
        <dbReference type="Proteomes" id="UP001412067"/>
    </source>
</evidence>
<dbReference type="Pfam" id="PF02485">
    <property type="entry name" value="Branch"/>
    <property type="match status" value="1"/>
</dbReference>
<evidence type="ECO:0000313" key="6">
    <source>
        <dbReference type="EMBL" id="KAK8953651.1"/>
    </source>
</evidence>
<accession>A0ABR2LXW8</accession>
<gene>
    <name evidence="6" type="ORF">KSP40_PGU013454</name>
</gene>
<evidence type="ECO:0000256" key="2">
    <source>
        <dbReference type="ARBA" id="ARBA00022676"/>
    </source>
</evidence>
<comment type="subcellular location">
    <subcellularLocation>
        <location evidence="1">Membrane</location>
        <topology evidence="1">Single-pass type II membrane protein</topology>
    </subcellularLocation>
</comment>